<accession>A0A2M3ZCL8</accession>
<protein>
    <submittedName>
        <fullName evidence="2">Putative odorant binding protein antennal</fullName>
    </submittedName>
</protein>
<evidence type="ECO:0000256" key="1">
    <source>
        <dbReference type="SAM" id="MobiDB-lite"/>
    </source>
</evidence>
<sequence>MRVEMNLDVQRCGEDFDSRVAEFKQDSDKMHELNLFLDSVLEEAQKNAEVKLQDKMDEERPKNGNKLLTGIKQHRVVTRTRGIVLRIFEAICNCTNSATLPGQRPATAPANLGPSSSRN</sequence>
<feature type="region of interest" description="Disordered" evidence="1">
    <location>
        <begin position="97"/>
        <end position="119"/>
    </location>
</feature>
<organism evidence="2">
    <name type="scientific">Anopheles braziliensis</name>
    <dbReference type="NCBI Taxonomy" id="58242"/>
    <lineage>
        <taxon>Eukaryota</taxon>
        <taxon>Metazoa</taxon>
        <taxon>Ecdysozoa</taxon>
        <taxon>Arthropoda</taxon>
        <taxon>Hexapoda</taxon>
        <taxon>Insecta</taxon>
        <taxon>Pterygota</taxon>
        <taxon>Neoptera</taxon>
        <taxon>Endopterygota</taxon>
        <taxon>Diptera</taxon>
        <taxon>Nematocera</taxon>
        <taxon>Culicoidea</taxon>
        <taxon>Culicidae</taxon>
        <taxon>Anophelinae</taxon>
        <taxon>Anopheles</taxon>
    </lineage>
</organism>
<dbReference type="EMBL" id="GGFM01005449">
    <property type="protein sequence ID" value="MBW26200.1"/>
    <property type="molecule type" value="Transcribed_RNA"/>
</dbReference>
<reference evidence="2" key="1">
    <citation type="submission" date="2018-01" db="EMBL/GenBank/DDBJ databases">
        <title>An insight into the sialome of Amazonian anophelines.</title>
        <authorList>
            <person name="Ribeiro J.M."/>
            <person name="Scarpassa V."/>
            <person name="Calvo E."/>
        </authorList>
    </citation>
    <scope>NUCLEOTIDE SEQUENCE</scope>
    <source>
        <tissue evidence="2">Salivary glands</tissue>
    </source>
</reference>
<dbReference type="AlphaFoldDB" id="A0A2M3ZCL8"/>
<evidence type="ECO:0000313" key="2">
    <source>
        <dbReference type="EMBL" id="MBW26200.1"/>
    </source>
</evidence>
<proteinExistence type="predicted"/>
<name>A0A2M3ZCL8_9DIPT</name>